<keyword evidence="6" id="KW-0028">Amino-acid biosynthesis</keyword>
<dbReference type="InterPro" id="IPR001085">
    <property type="entry name" value="Ser_HO-MeTrfase"/>
</dbReference>
<feature type="modified residue" description="N6-(pyridoxal phosphate)lysine" evidence="6">
    <location>
        <position position="247"/>
    </location>
</feature>
<proteinExistence type="inferred from homology"/>
<evidence type="ECO:0000256" key="4">
    <source>
        <dbReference type="ARBA" id="ARBA00022679"/>
    </source>
</evidence>
<comment type="pathway">
    <text evidence="6">One-carbon metabolism; tetrahydrofolate interconversion.</text>
</comment>
<dbReference type="Gene3D" id="3.90.1150.10">
    <property type="entry name" value="Aspartate Aminotransferase, domain 1"/>
    <property type="match status" value="1"/>
</dbReference>
<organism evidence="8 9">
    <name type="scientific">Candidatus Vampirococcus lugosii</name>
    <dbReference type="NCBI Taxonomy" id="2789015"/>
    <lineage>
        <taxon>Bacteria</taxon>
        <taxon>Candidatus Absconditibacteriota</taxon>
        <taxon>Vampirococcus</taxon>
    </lineage>
</organism>
<keyword evidence="5 6" id="KW-0663">Pyridoxal phosphate</keyword>
<dbReference type="Gene3D" id="3.40.640.10">
    <property type="entry name" value="Type I PLP-dependent aspartate aminotransferase-like (Major domain)"/>
    <property type="match status" value="1"/>
</dbReference>
<evidence type="ECO:0000256" key="6">
    <source>
        <dbReference type="HAMAP-Rule" id="MF_00051"/>
    </source>
</evidence>
<comment type="similarity">
    <text evidence="2 6">Belongs to the SHMT family.</text>
</comment>
<feature type="binding site" evidence="6">
    <location>
        <position position="132"/>
    </location>
    <ligand>
        <name>(6S)-5,6,7,8-tetrahydrofolate</name>
        <dbReference type="ChEBI" id="CHEBI:57453"/>
    </ligand>
</feature>
<protein>
    <recommendedName>
        <fullName evidence="6">Serine hydroxymethyltransferase</fullName>
        <shortName evidence="6">SHMT</shortName>
        <shortName evidence="6">Serine methylase</shortName>
        <ecNumber evidence="6">2.1.2.1</ecNumber>
    </recommendedName>
</protein>
<gene>
    <name evidence="6" type="primary">glyA</name>
    <name evidence="8" type="ORF">VAMP_22n3</name>
</gene>
<comment type="subunit">
    <text evidence="6">Homodimer.</text>
</comment>
<dbReference type="InterPro" id="IPR015422">
    <property type="entry name" value="PyrdxlP-dep_Trfase_small"/>
</dbReference>
<dbReference type="CDD" id="cd00378">
    <property type="entry name" value="SHMT"/>
    <property type="match status" value="1"/>
</dbReference>
<dbReference type="PANTHER" id="PTHR11680:SF35">
    <property type="entry name" value="SERINE HYDROXYMETHYLTRANSFERASE 1"/>
    <property type="match status" value="1"/>
</dbReference>
<dbReference type="InterPro" id="IPR049943">
    <property type="entry name" value="Ser_HO-MeTrfase-like"/>
</dbReference>
<evidence type="ECO:0000313" key="8">
    <source>
        <dbReference type="EMBL" id="MBS8121749.1"/>
    </source>
</evidence>
<dbReference type="InterPro" id="IPR019798">
    <property type="entry name" value="Ser_HO-MeTrfase_PLP_BS"/>
</dbReference>
<comment type="subcellular location">
    <subcellularLocation>
        <location evidence="6">Cytoplasm</location>
    </subcellularLocation>
</comment>
<evidence type="ECO:0000256" key="3">
    <source>
        <dbReference type="ARBA" id="ARBA00022563"/>
    </source>
</evidence>
<reference evidence="8 9" key="1">
    <citation type="journal article" date="2021" name="Nat. Commun.">
        <title>Reductive evolution and unique predatory mode in the CPR bacterium Vampirococcus lugosii.</title>
        <authorList>
            <person name="Moreira D."/>
            <person name="Zivanovic Y."/>
            <person name="Lopez-Archilla A.I."/>
            <person name="Iniesto M."/>
            <person name="Lopez-Garcia P."/>
        </authorList>
    </citation>
    <scope>NUCLEOTIDE SEQUENCE [LARGE SCALE GENOMIC DNA]</scope>
    <source>
        <strain evidence="8">Chiprana</strain>
    </source>
</reference>
<evidence type="ECO:0000313" key="9">
    <source>
        <dbReference type="Proteomes" id="UP000680365"/>
    </source>
</evidence>
<dbReference type="EC" id="2.1.2.1" evidence="6"/>
<dbReference type="Proteomes" id="UP000680365">
    <property type="component" value="Unassembled WGS sequence"/>
</dbReference>
<evidence type="ECO:0000256" key="2">
    <source>
        <dbReference type="ARBA" id="ARBA00006376"/>
    </source>
</evidence>
<accession>A0ABS5QL74</accession>
<dbReference type="PIRSF" id="PIRSF000412">
    <property type="entry name" value="SHMT"/>
    <property type="match status" value="1"/>
</dbReference>
<keyword evidence="3 6" id="KW-0554">One-carbon metabolism</keyword>
<dbReference type="InterPro" id="IPR039429">
    <property type="entry name" value="SHMT-like_dom"/>
</dbReference>
<keyword evidence="6" id="KW-0963">Cytoplasm</keyword>
<evidence type="ECO:0000256" key="5">
    <source>
        <dbReference type="ARBA" id="ARBA00022898"/>
    </source>
</evidence>
<dbReference type="PANTHER" id="PTHR11680">
    <property type="entry name" value="SERINE HYDROXYMETHYLTRANSFERASE"/>
    <property type="match status" value="1"/>
</dbReference>
<comment type="catalytic activity">
    <reaction evidence="6">
        <text>(6R)-5,10-methylene-5,6,7,8-tetrahydrofolate + glycine + H2O = (6S)-5,6,7,8-tetrahydrofolate + L-serine</text>
        <dbReference type="Rhea" id="RHEA:15481"/>
        <dbReference type="ChEBI" id="CHEBI:15377"/>
        <dbReference type="ChEBI" id="CHEBI:15636"/>
        <dbReference type="ChEBI" id="CHEBI:33384"/>
        <dbReference type="ChEBI" id="CHEBI:57305"/>
        <dbReference type="ChEBI" id="CHEBI:57453"/>
        <dbReference type="EC" id="2.1.2.1"/>
    </reaction>
</comment>
<name>A0ABS5QL74_9BACT</name>
<dbReference type="InterPro" id="IPR015421">
    <property type="entry name" value="PyrdxlP-dep_Trfase_major"/>
</dbReference>
<keyword evidence="4 6" id="KW-0808">Transferase</keyword>
<dbReference type="SUPFAM" id="SSF53383">
    <property type="entry name" value="PLP-dependent transferases"/>
    <property type="match status" value="1"/>
</dbReference>
<dbReference type="HAMAP" id="MF_00051">
    <property type="entry name" value="SHMT"/>
    <property type="match status" value="1"/>
</dbReference>
<evidence type="ECO:0000256" key="1">
    <source>
        <dbReference type="ARBA" id="ARBA00001933"/>
    </source>
</evidence>
<comment type="caution">
    <text evidence="8">The sequence shown here is derived from an EMBL/GenBank/DDBJ whole genome shotgun (WGS) entry which is preliminary data.</text>
</comment>
<dbReference type="PROSITE" id="PS00096">
    <property type="entry name" value="SHMT"/>
    <property type="match status" value="1"/>
</dbReference>
<dbReference type="Pfam" id="PF00464">
    <property type="entry name" value="SHMT"/>
    <property type="match status" value="1"/>
</dbReference>
<comment type="function">
    <text evidence="6">Catalyzes the reversible interconversion of serine and glycine with tetrahydrofolate (THF) serving as the one-carbon carrier. This reaction serves as the major source of one-carbon groups required for the biosynthesis of purines, thymidylate, methionine, and other important biomolecules. Also exhibits THF-independent aldolase activity toward beta-hydroxyamino acids, producing glycine and aldehydes, via a retro-aldol mechanism.</text>
</comment>
<comment type="pathway">
    <text evidence="6">Amino-acid biosynthesis; glycine biosynthesis; glycine from L-serine: step 1/1.</text>
</comment>
<sequence>MKKIFLIFKNKKIMYKLKDDIVQKIIDCEVQRQEDGLEMIASENYVSKEVMMACSNVFTNKYSEGYVGKRYYGGQENVDQIELLAQQRALKIFNLDENVWHVNVQALSGGPANLAVYLGVLNPGDTILSMDLSAGGHLSHGHKLNGSGIYYNIISYGVKKDDYLIDYDDIEQKALKYKPSLILAGFSAYPREIDWNMFNKIANKVQEKYGYKPILMADIAHIAGLIAGGVSSSPFPYFDIITSTTHKTLRGPRGGIIFCKKEFQKNIDRGVFPGIQGGPHENIIVAKAVAFGEILNSDFKKYTENVIQNAKTFAYELQKLGWNIITGGTDNHIVLMDITTKNNKETGLGGKIAEENLDNIGISCNKNVLPFDNRKPMDPSGIRFGTSAITSRGLGQNEIISIAQIIDQSLSNINNPDKLIKLKREIKNICSKFPLNY</sequence>
<dbReference type="EMBL" id="JAEDAM010000013">
    <property type="protein sequence ID" value="MBS8121749.1"/>
    <property type="molecule type" value="Genomic_DNA"/>
</dbReference>
<evidence type="ECO:0000259" key="7">
    <source>
        <dbReference type="Pfam" id="PF00464"/>
    </source>
</evidence>
<comment type="caution">
    <text evidence="6">Lacks conserved residue(s) required for the propagation of feature annotation.</text>
</comment>
<comment type="cofactor">
    <cofactor evidence="1 6">
        <name>pyridoxal 5'-phosphate</name>
        <dbReference type="ChEBI" id="CHEBI:597326"/>
    </cofactor>
</comment>
<feature type="domain" description="Serine hydroxymethyltransferase-like" evidence="7">
    <location>
        <begin position="18"/>
        <end position="406"/>
    </location>
</feature>
<dbReference type="NCBIfam" id="NF000586">
    <property type="entry name" value="PRK00011.1"/>
    <property type="match status" value="1"/>
</dbReference>
<keyword evidence="9" id="KW-1185">Reference proteome</keyword>
<feature type="site" description="Plays an important role in substrate specificity" evidence="6">
    <location>
        <position position="246"/>
    </location>
</feature>
<dbReference type="InterPro" id="IPR015424">
    <property type="entry name" value="PyrdxlP-dep_Trfase"/>
</dbReference>
<feature type="binding site" evidence="6">
    <location>
        <begin position="136"/>
        <end position="138"/>
    </location>
    <ligand>
        <name>(6S)-5,6,7,8-tetrahydrofolate</name>
        <dbReference type="ChEBI" id="CHEBI:57453"/>
    </ligand>
</feature>
<dbReference type="GO" id="GO:0004372">
    <property type="term" value="F:glycine hydroxymethyltransferase activity"/>
    <property type="evidence" value="ECO:0007669"/>
    <property type="project" value="UniProtKB-EC"/>
</dbReference>